<keyword evidence="1" id="KW-0472">Membrane</keyword>
<accession>A0ABU5ZLL7</accession>
<evidence type="ECO:0000313" key="2">
    <source>
        <dbReference type="EMBL" id="MEB3102752.1"/>
    </source>
</evidence>
<dbReference type="Pfam" id="PF14004">
    <property type="entry name" value="DUF4227"/>
    <property type="match status" value="1"/>
</dbReference>
<evidence type="ECO:0000313" key="3">
    <source>
        <dbReference type="Proteomes" id="UP001310386"/>
    </source>
</evidence>
<dbReference type="RefSeq" id="WP_371754875.1">
    <property type="nucleotide sequence ID" value="NZ_JAYJLD010000022.1"/>
</dbReference>
<name>A0ABU5ZLL7_9BACL</name>
<organism evidence="2 3">
    <name type="scientific">Ferviditalea candida</name>
    <dbReference type="NCBI Taxonomy" id="3108399"/>
    <lineage>
        <taxon>Bacteria</taxon>
        <taxon>Bacillati</taxon>
        <taxon>Bacillota</taxon>
        <taxon>Bacilli</taxon>
        <taxon>Bacillales</taxon>
        <taxon>Paenibacillaceae</taxon>
        <taxon>Ferviditalea</taxon>
    </lineage>
</organism>
<keyword evidence="1" id="KW-1133">Transmembrane helix</keyword>
<keyword evidence="3" id="KW-1185">Reference proteome</keyword>
<protein>
    <submittedName>
        <fullName evidence="2">DUF4227 family protein</fullName>
    </submittedName>
</protein>
<dbReference type="EMBL" id="JAYJLD010000022">
    <property type="protein sequence ID" value="MEB3102752.1"/>
    <property type="molecule type" value="Genomic_DNA"/>
</dbReference>
<reference evidence="2" key="1">
    <citation type="submission" date="2023-12" db="EMBL/GenBank/DDBJ databases">
        <title>Fervidustalea candida gen. nov., sp. nov., a novel member of the family Paenibacillaceae isolated from a geothermal area.</title>
        <authorList>
            <person name="Li W.-J."/>
            <person name="Jiao J.-Y."/>
            <person name="Chen Y."/>
        </authorList>
    </citation>
    <scope>NUCLEOTIDE SEQUENCE</scope>
    <source>
        <strain evidence="2">SYSU GA230002</strain>
    </source>
</reference>
<dbReference type="InterPro" id="IPR025321">
    <property type="entry name" value="DUF4227"/>
</dbReference>
<sequence length="76" mass="9116">MIFSLQKWLKRAKFILLFLVMTVMLHHFSVWISAWMDPVYRYKTPSNRAVKAFKDGSGWDGSSLADRLIFYYWYGE</sequence>
<comment type="caution">
    <text evidence="2">The sequence shown here is derived from an EMBL/GenBank/DDBJ whole genome shotgun (WGS) entry which is preliminary data.</text>
</comment>
<keyword evidence="1" id="KW-0812">Transmembrane</keyword>
<evidence type="ECO:0000256" key="1">
    <source>
        <dbReference type="SAM" id="Phobius"/>
    </source>
</evidence>
<proteinExistence type="predicted"/>
<gene>
    <name evidence="2" type="ORF">VF724_13870</name>
</gene>
<dbReference type="Proteomes" id="UP001310386">
    <property type="component" value="Unassembled WGS sequence"/>
</dbReference>
<feature type="transmembrane region" description="Helical" evidence="1">
    <location>
        <begin position="12"/>
        <end position="36"/>
    </location>
</feature>